<dbReference type="Proteomes" id="UP000662818">
    <property type="component" value="Chromosome"/>
</dbReference>
<name>A0ABX7PFG9_9ACTN</name>
<dbReference type="InterPro" id="IPR036852">
    <property type="entry name" value="Peptidase_S8/S53_dom_sf"/>
</dbReference>
<proteinExistence type="inferred from homology"/>
<feature type="transmembrane region" description="Helical" evidence="3">
    <location>
        <begin position="416"/>
        <end position="437"/>
    </location>
</feature>
<evidence type="ECO:0000313" key="5">
    <source>
        <dbReference type="EMBL" id="QSR24512.1"/>
    </source>
</evidence>
<gene>
    <name evidence="5" type="ORF">CFH99_02615</name>
</gene>
<evidence type="ECO:0000256" key="1">
    <source>
        <dbReference type="PROSITE-ProRule" id="PRU01240"/>
    </source>
</evidence>
<evidence type="ECO:0000256" key="3">
    <source>
        <dbReference type="SAM" id="Phobius"/>
    </source>
</evidence>
<dbReference type="Gene3D" id="3.40.50.200">
    <property type="entry name" value="Peptidase S8/S53 domain"/>
    <property type="match status" value="1"/>
</dbReference>
<dbReference type="InterPro" id="IPR000209">
    <property type="entry name" value="Peptidase_S8/S53_dom"/>
</dbReference>
<comment type="caution">
    <text evidence="1">Lacks conserved residue(s) required for the propagation of feature annotation.</text>
</comment>
<sequence length="443" mass="44628">MAAALHAGPGPVAPRRPLPAPDALRGRRRLGRSGVRVSGRAGARLAALAVAALAVPLAPGAPASAVPAAAAALAEGPDCLATGEDADRKVKGVNEANEALQVPEASAIAARADRRPGQGVRVVVVDTEIPGGAALGARPDLASAHGLTAAGIVGGQPQTDPSVDAGIAPAADVVPAKFYDVPRGQESDGESTPSSGALARALDEVDVRGRTIVLVPAVVAGSDDLQHALARLHRAGALVIAPAGDVPAEGAGFLEEYAEVKPGQDAAADVWPAADPDVVAVGISSPEWQARALRNSAVDLAAPGAGSVSIGVQGGWCVVTEGSTEWAAAQVAGVAALVWSVHDDDTADELRKRLEATASGNGQASPLTGFGVVQPVEALQRPVESMEGQARRNEVVPRGTVPAERADLLAGTRRDAVWWGLGGGGALVVLLVLRPVLARRRGR</sequence>
<protein>
    <recommendedName>
        <fullName evidence="4">Peptidase S8/S53 domain-containing protein</fullName>
    </recommendedName>
</protein>
<reference evidence="5 6" key="1">
    <citation type="submission" date="2017-06" db="EMBL/GenBank/DDBJ databases">
        <title>Complete Genome Sequence of the Soil Carbazole-Degrading Bacterium Nocardioides aromaticivorans IC177.</title>
        <authorList>
            <person name="Vejarano F."/>
            <person name="Suzuki-Minakuchi C."/>
            <person name="Ohtsubo Y."/>
            <person name="Tsuda M."/>
            <person name="Okada K."/>
            <person name="Nojiri H."/>
        </authorList>
    </citation>
    <scope>NUCLEOTIDE SEQUENCE [LARGE SCALE GENOMIC DNA]</scope>
    <source>
        <strain evidence="5 6">IC177</strain>
    </source>
</reference>
<feature type="domain" description="Peptidase S8/S53" evidence="4">
    <location>
        <begin position="141"/>
        <end position="371"/>
    </location>
</feature>
<feature type="region of interest" description="Disordered" evidence="2">
    <location>
        <begin position="1"/>
        <end position="35"/>
    </location>
</feature>
<dbReference type="SUPFAM" id="SSF52743">
    <property type="entry name" value="Subtilisin-like"/>
    <property type="match status" value="1"/>
</dbReference>
<comment type="similarity">
    <text evidence="1">Belongs to the peptidase S8 family.</text>
</comment>
<dbReference type="CDD" id="cd00306">
    <property type="entry name" value="Peptidases_S8_S53"/>
    <property type="match status" value="1"/>
</dbReference>
<keyword evidence="3" id="KW-0812">Transmembrane</keyword>
<evidence type="ECO:0000313" key="6">
    <source>
        <dbReference type="Proteomes" id="UP000662818"/>
    </source>
</evidence>
<dbReference type="Pfam" id="PF00082">
    <property type="entry name" value="Peptidase_S8"/>
    <property type="match status" value="1"/>
</dbReference>
<evidence type="ECO:0000259" key="4">
    <source>
        <dbReference type="Pfam" id="PF00082"/>
    </source>
</evidence>
<accession>A0ABX7PFG9</accession>
<keyword evidence="3" id="KW-1133">Transmembrane helix</keyword>
<keyword evidence="3" id="KW-0472">Membrane</keyword>
<organism evidence="5 6">
    <name type="scientific">Nocardioides aromaticivorans</name>
    <dbReference type="NCBI Taxonomy" id="200618"/>
    <lineage>
        <taxon>Bacteria</taxon>
        <taxon>Bacillati</taxon>
        <taxon>Actinomycetota</taxon>
        <taxon>Actinomycetes</taxon>
        <taxon>Propionibacteriales</taxon>
        <taxon>Nocardioidaceae</taxon>
        <taxon>Nocardioides</taxon>
    </lineage>
</organism>
<feature type="compositionally biased region" description="Pro residues" evidence="2">
    <location>
        <begin position="11"/>
        <end position="20"/>
    </location>
</feature>
<dbReference type="EMBL" id="CP022295">
    <property type="protein sequence ID" value="QSR24512.1"/>
    <property type="molecule type" value="Genomic_DNA"/>
</dbReference>
<evidence type="ECO:0000256" key="2">
    <source>
        <dbReference type="SAM" id="MobiDB-lite"/>
    </source>
</evidence>
<keyword evidence="6" id="KW-1185">Reference proteome</keyword>
<dbReference type="PROSITE" id="PS51892">
    <property type="entry name" value="SUBTILASE"/>
    <property type="match status" value="1"/>
</dbReference>